<evidence type="ECO:0000259" key="12">
    <source>
        <dbReference type="Pfam" id="PF07885"/>
    </source>
</evidence>
<comment type="subcellular location">
    <subcellularLocation>
        <location evidence="1">Membrane</location>
        <topology evidence="1">Multi-pass membrane protein</topology>
    </subcellularLocation>
</comment>
<evidence type="ECO:0000256" key="11">
    <source>
        <dbReference type="SAM" id="Phobius"/>
    </source>
</evidence>
<dbReference type="Pfam" id="PF17655">
    <property type="entry name" value="IRK_C"/>
    <property type="match status" value="1"/>
</dbReference>
<dbReference type="InterPro" id="IPR014756">
    <property type="entry name" value="Ig_E-set"/>
</dbReference>
<evidence type="ECO:0000256" key="10">
    <source>
        <dbReference type="ARBA" id="ARBA00023303"/>
    </source>
</evidence>
<proteinExistence type="predicted"/>
<dbReference type="PANTHER" id="PTHR11767">
    <property type="entry name" value="INWARD RECTIFIER POTASSIUM CHANNEL"/>
    <property type="match status" value="1"/>
</dbReference>
<dbReference type="InterPro" id="IPR041647">
    <property type="entry name" value="IRK_C"/>
</dbReference>
<keyword evidence="5" id="KW-0851">Voltage-gated channel</keyword>
<evidence type="ECO:0000313" key="15">
    <source>
        <dbReference type="Proteomes" id="UP000253410"/>
    </source>
</evidence>
<dbReference type="InterPro" id="IPR013099">
    <property type="entry name" value="K_chnl_dom"/>
</dbReference>
<evidence type="ECO:0000256" key="7">
    <source>
        <dbReference type="ARBA" id="ARBA00022989"/>
    </source>
</evidence>
<keyword evidence="9 11" id="KW-0472">Membrane</keyword>
<dbReference type="GO" id="GO:0005886">
    <property type="term" value="C:plasma membrane"/>
    <property type="evidence" value="ECO:0007669"/>
    <property type="project" value="TreeGrafter"/>
</dbReference>
<dbReference type="Gene3D" id="1.10.287.70">
    <property type="match status" value="1"/>
</dbReference>
<dbReference type="GO" id="GO:0034702">
    <property type="term" value="C:monoatomic ion channel complex"/>
    <property type="evidence" value="ECO:0007669"/>
    <property type="project" value="UniProtKB-KW"/>
</dbReference>
<dbReference type="InterPro" id="IPR013518">
    <property type="entry name" value="K_chnl_inward-rec_Kir_cyto"/>
</dbReference>
<organism evidence="14 15">
    <name type="scientific">Chitinophaga flava</name>
    <dbReference type="NCBI Taxonomy" id="2259036"/>
    <lineage>
        <taxon>Bacteria</taxon>
        <taxon>Pseudomonadati</taxon>
        <taxon>Bacteroidota</taxon>
        <taxon>Chitinophagia</taxon>
        <taxon>Chitinophagales</taxon>
        <taxon>Chitinophagaceae</taxon>
        <taxon>Chitinophaga</taxon>
    </lineage>
</organism>
<keyword evidence="4 11" id="KW-0812">Transmembrane</keyword>
<keyword evidence="10" id="KW-0407">Ion channel</keyword>
<dbReference type="GO" id="GO:0034765">
    <property type="term" value="P:regulation of monoatomic ion transmembrane transport"/>
    <property type="evidence" value="ECO:0007669"/>
    <property type="project" value="TreeGrafter"/>
</dbReference>
<dbReference type="GO" id="GO:0005242">
    <property type="term" value="F:inward rectifier potassium channel activity"/>
    <property type="evidence" value="ECO:0007669"/>
    <property type="project" value="InterPro"/>
</dbReference>
<dbReference type="RefSeq" id="WP_113619890.1">
    <property type="nucleotide sequence ID" value="NZ_QFFJ01000003.1"/>
</dbReference>
<keyword evidence="7 11" id="KW-1133">Transmembrane helix</keyword>
<evidence type="ECO:0000259" key="13">
    <source>
        <dbReference type="Pfam" id="PF17655"/>
    </source>
</evidence>
<keyword evidence="2" id="KW-0813">Transport</keyword>
<keyword evidence="3" id="KW-0633">Potassium transport</keyword>
<evidence type="ECO:0000256" key="9">
    <source>
        <dbReference type="ARBA" id="ARBA00023136"/>
    </source>
</evidence>
<accession>A0A365XQQ9</accession>
<evidence type="ECO:0000256" key="6">
    <source>
        <dbReference type="ARBA" id="ARBA00022958"/>
    </source>
</evidence>
<evidence type="ECO:0000256" key="5">
    <source>
        <dbReference type="ARBA" id="ARBA00022882"/>
    </source>
</evidence>
<dbReference type="EMBL" id="QFFJ01000003">
    <property type="protein sequence ID" value="RBL88064.1"/>
    <property type="molecule type" value="Genomic_DNA"/>
</dbReference>
<sequence>MSLLKRINPFSKLNDDTGFGTNPNGYGGRFVNRDGSFNIRREGRPFWDRFSVYYMLLNLSAWKFICVILLFYFTINLFYTGIYWMIGTDQLQGIIGATKWARFKEVFFFSTETFTTVGYGRVNPIGDGANIVAAIEAMSGFLSFAVATGLMYGRFSKPRAHLVFSDNALICPYRETTGLMFRFASYKENQTLTNVDVTVTMGLQIVENGAPVYKFYNLPLERGKIDSLSMNWTVVHPIDDNSPLLGFNADDMRNADVEIYVLVKGFNDIYANTVLQRTSYTYDEILFNRKFVSMYRESDNGRTTILELHHLNKSRDLDE</sequence>
<dbReference type="Pfam" id="PF07885">
    <property type="entry name" value="Ion_trans_2"/>
    <property type="match status" value="1"/>
</dbReference>
<evidence type="ECO:0000313" key="14">
    <source>
        <dbReference type="EMBL" id="RBL88064.1"/>
    </source>
</evidence>
<dbReference type="Gene3D" id="2.60.40.1400">
    <property type="entry name" value="G protein-activated inward rectifier potassium channel 1"/>
    <property type="match status" value="1"/>
</dbReference>
<feature type="domain" description="Potassium channel" evidence="12">
    <location>
        <begin position="77"/>
        <end position="151"/>
    </location>
</feature>
<dbReference type="Proteomes" id="UP000253410">
    <property type="component" value="Unassembled WGS sequence"/>
</dbReference>
<protein>
    <submittedName>
        <fullName evidence="14">Transporter</fullName>
    </submittedName>
</protein>
<dbReference type="InterPro" id="IPR016449">
    <property type="entry name" value="K_chnl_inward-rec_Kir"/>
</dbReference>
<dbReference type="OrthoDB" id="9813518at2"/>
<evidence type="ECO:0000256" key="3">
    <source>
        <dbReference type="ARBA" id="ARBA00022538"/>
    </source>
</evidence>
<dbReference type="PANTHER" id="PTHR11767:SF102">
    <property type="entry name" value="INWARDLY RECTIFYING POTASSIUM CHANNEL 1, ISOFORM F"/>
    <property type="match status" value="1"/>
</dbReference>
<feature type="domain" description="Inward rectifier potassium channel C-terminal" evidence="13">
    <location>
        <begin position="162"/>
        <end position="313"/>
    </location>
</feature>
<dbReference type="SUPFAM" id="SSF81324">
    <property type="entry name" value="Voltage-gated potassium channels"/>
    <property type="match status" value="1"/>
</dbReference>
<evidence type="ECO:0000256" key="4">
    <source>
        <dbReference type="ARBA" id="ARBA00022692"/>
    </source>
</evidence>
<dbReference type="AlphaFoldDB" id="A0A365XQQ9"/>
<feature type="transmembrane region" description="Helical" evidence="11">
    <location>
        <begin position="50"/>
        <end position="75"/>
    </location>
</feature>
<evidence type="ECO:0000256" key="1">
    <source>
        <dbReference type="ARBA" id="ARBA00004141"/>
    </source>
</evidence>
<dbReference type="GO" id="GO:1990573">
    <property type="term" value="P:potassium ion import across plasma membrane"/>
    <property type="evidence" value="ECO:0007669"/>
    <property type="project" value="TreeGrafter"/>
</dbReference>
<keyword evidence="15" id="KW-1185">Reference proteome</keyword>
<comment type="caution">
    <text evidence="14">The sequence shown here is derived from an EMBL/GenBank/DDBJ whole genome shotgun (WGS) entry which is preliminary data.</text>
</comment>
<keyword evidence="8" id="KW-0406">Ion transport</keyword>
<reference evidence="14 15" key="1">
    <citation type="submission" date="2018-05" db="EMBL/GenBank/DDBJ databases">
        <title>Chitinophaga sp. K3CV102501T nov., isolated from isolated from a monsoon evergreen broad-leaved forest soil.</title>
        <authorList>
            <person name="Lv Y."/>
        </authorList>
    </citation>
    <scope>NUCLEOTIDE SEQUENCE [LARGE SCALE GENOMIC DNA]</scope>
    <source>
        <strain evidence="14 15">GDMCC 1.1325</strain>
    </source>
</reference>
<evidence type="ECO:0000256" key="8">
    <source>
        <dbReference type="ARBA" id="ARBA00023065"/>
    </source>
</evidence>
<gene>
    <name evidence="14" type="ORF">DF182_31535</name>
</gene>
<name>A0A365XQQ9_9BACT</name>
<evidence type="ECO:0000256" key="2">
    <source>
        <dbReference type="ARBA" id="ARBA00022448"/>
    </source>
</evidence>
<keyword evidence="6" id="KW-0630">Potassium</keyword>
<feature type="transmembrane region" description="Helical" evidence="11">
    <location>
        <begin position="131"/>
        <end position="152"/>
    </location>
</feature>
<dbReference type="SUPFAM" id="SSF81296">
    <property type="entry name" value="E set domains"/>
    <property type="match status" value="1"/>
</dbReference>
<dbReference type="PRINTS" id="PR01320">
    <property type="entry name" value="KIRCHANNEL"/>
</dbReference>